<evidence type="ECO:0000313" key="2">
    <source>
        <dbReference type="EMBL" id="GLR11668.1"/>
    </source>
</evidence>
<proteinExistence type="predicted"/>
<dbReference type="InterPro" id="IPR025495">
    <property type="entry name" value="DUF4386"/>
</dbReference>
<sequence length="241" mass="26352">MACKTMEISPQVYARLAGVLYLAVIVFGAFAEGFVINSLVVAGDFAATARNIVASPGLWNLGVACNLIVVICAVPQLWIEYLLLKPVSHKLMLLAVLLNLLSLAVECMSKLFLLLVTHILNNADYLKVFEPGQLQMLAGLALKSHDIAFDIALIFFGFTCLIIGYLIYKSDFLPKLIGLLMQLAGLSYLVVCFSSFFAPAFANAIMPGIFIPVLIGEASFCLWLLVKGVNVEKWRARASMR</sequence>
<keyword evidence="1" id="KW-1133">Transmembrane helix</keyword>
<evidence type="ECO:0000313" key="3">
    <source>
        <dbReference type="Proteomes" id="UP001156706"/>
    </source>
</evidence>
<feature type="transmembrane region" description="Helical" evidence="1">
    <location>
        <begin position="179"/>
        <end position="198"/>
    </location>
</feature>
<feature type="transmembrane region" description="Helical" evidence="1">
    <location>
        <begin position="147"/>
        <end position="167"/>
    </location>
</feature>
<name>A0ABQ5YB25_9NEIS</name>
<feature type="transmembrane region" description="Helical" evidence="1">
    <location>
        <begin position="204"/>
        <end position="226"/>
    </location>
</feature>
<comment type="caution">
    <text evidence="2">The sequence shown here is derived from an EMBL/GenBank/DDBJ whole genome shotgun (WGS) entry which is preliminary data.</text>
</comment>
<organism evidence="2 3">
    <name type="scientific">Chitinimonas prasina</name>
    <dbReference type="NCBI Taxonomy" id="1434937"/>
    <lineage>
        <taxon>Bacteria</taxon>
        <taxon>Pseudomonadati</taxon>
        <taxon>Pseudomonadota</taxon>
        <taxon>Betaproteobacteria</taxon>
        <taxon>Neisseriales</taxon>
        <taxon>Chitinibacteraceae</taxon>
        <taxon>Chitinimonas</taxon>
    </lineage>
</organism>
<dbReference type="Proteomes" id="UP001156706">
    <property type="component" value="Unassembled WGS sequence"/>
</dbReference>
<dbReference type="Pfam" id="PF14329">
    <property type="entry name" value="DUF4386"/>
    <property type="match status" value="1"/>
</dbReference>
<dbReference type="EMBL" id="BSOG01000001">
    <property type="protein sequence ID" value="GLR11668.1"/>
    <property type="molecule type" value="Genomic_DNA"/>
</dbReference>
<keyword evidence="3" id="KW-1185">Reference proteome</keyword>
<evidence type="ECO:0000256" key="1">
    <source>
        <dbReference type="SAM" id="Phobius"/>
    </source>
</evidence>
<feature type="transmembrane region" description="Helical" evidence="1">
    <location>
        <begin position="12"/>
        <end position="37"/>
    </location>
</feature>
<keyword evidence="1" id="KW-0472">Membrane</keyword>
<protein>
    <submittedName>
        <fullName evidence="2">DUF4386 domain-containing protein</fullName>
    </submittedName>
</protein>
<gene>
    <name evidence="2" type="ORF">GCM10007907_04580</name>
</gene>
<feature type="transmembrane region" description="Helical" evidence="1">
    <location>
        <begin position="57"/>
        <end position="79"/>
    </location>
</feature>
<reference evidence="3" key="1">
    <citation type="journal article" date="2019" name="Int. J. Syst. Evol. Microbiol.">
        <title>The Global Catalogue of Microorganisms (GCM) 10K type strain sequencing project: providing services to taxonomists for standard genome sequencing and annotation.</title>
        <authorList>
            <consortium name="The Broad Institute Genomics Platform"/>
            <consortium name="The Broad Institute Genome Sequencing Center for Infectious Disease"/>
            <person name="Wu L."/>
            <person name="Ma J."/>
        </authorList>
    </citation>
    <scope>NUCLEOTIDE SEQUENCE [LARGE SCALE GENOMIC DNA]</scope>
    <source>
        <strain evidence="3">NBRC 110044</strain>
    </source>
</reference>
<feature type="transmembrane region" description="Helical" evidence="1">
    <location>
        <begin position="91"/>
        <end position="120"/>
    </location>
</feature>
<dbReference type="RefSeq" id="WP_284194812.1">
    <property type="nucleotide sequence ID" value="NZ_BSOG01000001.1"/>
</dbReference>
<keyword evidence="1" id="KW-0812">Transmembrane</keyword>
<accession>A0ABQ5YB25</accession>